<accession>A0A1B0GF10</accession>
<evidence type="ECO:0000313" key="1">
    <source>
        <dbReference type="EnsemblMetazoa" id="GMOY011881-PA"/>
    </source>
</evidence>
<dbReference type="Proteomes" id="UP000092444">
    <property type="component" value="Unassembled WGS sequence"/>
</dbReference>
<dbReference type="VEuPathDB" id="VectorBase:GMOY011881"/>
<proteinExistence type="predicted"/>
<dbReference type="EMBL" id="CCAG010012729">
    <property type="status" value="NOT_ANNOTATED_CDS"/>
    <property type="molecule type" value="Genomic_DNA"/>
</dbReference>
<dbReference type="STRING" id="37546.A0A1B0GF10"/>
<name>A0A1B0GF10_GLOMM</name>
<sequence>MLLEKRHALKVIAIDLIVQHIRDFLNNRSGHGSTSNIQVFMNLEPETQLGVLNYERHHRPQSLRRFSALRHELTIQSNVFFEKNKNLTQH</sequence>
<reference evidence="1" key="1">
    <citation type="submission" date="2020-05" db="UniProtKB">
        <authorList>
            <consortium name="EnsemblMetazoa"/>
        </authorList>
    </citation>
    <scope>IDENTIFICATION</scope>
    <source>
        <strain evidence="1">Yale</strain>
    </source>
</reference>
<protein>
    <submittedName>
        <fullName evidence="1">Uncharacterized protein</fullName>
    </submittedName>
</protein>
<organism evidence="1 2">
    <name type="scientific">Glossina morsitans morsitans</name>
    <name type="common">Savannah tsetse fly</name>
    <dbReference type="NCBI Taxonomy" id="37546"/>
    <lineage>
        <taxon>Eukaryota</taxon>
        <taxon>Metazoa</taxon>
        <taxon>Ecdysozoa</taxon>
        <taxon>Arthropoda</taxon>
        <taxon>Hexapoda</taxon>
        <taxon>Insecta</taxon>
        <taxon>Pterygota</taxon>
        <taxon>Neoptera</taxon>
        <taxon>Endopterygota</taxon>
        <taxon>Diptera</taxon>
        <taxon>Brachycera</taxon>
        <taxon>Muscomorpha</taxon>
        <taxon>Hippoboscoidea</taxon>
        <taxon>Glossinidae</taxon>
        <taxon>Glossina</taxon>
    </lineage>
</organism>
<keyword evidence="2" id="KW-1185">Reference proteome</keyword>
<dbReference type="PhylomeDB" id="A0A1B0GF10"/>
<dbReference type="EnsemblMetazoa" id="GMOY011881-RA">
    <property type="protein sequence ID" value="GMOY011881-PA"/>
    <property type="gene ID" value="GMOY011881"/>
</dbReference>
<evidence type="ECO:0000313" key="2">
    <source>
        <dbReference type="Proteomes" id="UP000092444"/>
    </source>
</evidence>
<dbReference type="AlphaFoldDB" id="A0A1B0GF10"/>